<comment type="caution">
    <text evidence="16">The sequence shown here is derived from an EMBL/GenBank/DDBJ whole genome shotgun (WGS) entry which is preliminary data.</text>
</comment>
<keyword evidence="9" id="KW-0804">Transcription</keyword>
<dbReference type="CDD" id="cd00086">
    <property type="entry name" value="homeodomain"/>
    <property type="match status" value="1"/>
</dbReference>
<feature type="DNA-binding region" description="Homeobox" evidence="11">
    <location>
        <begin position="220"/>
        <end position="279"/>
    </location>
</feature>
<protein>
    <submittedName>
        <fullName evidence="16">Uncharacterized protein</fullName>
    </submittedName>
</protein>
<dbReference type="FunFam" id="1.10.10.60:FF:000035">
    <property type="entry name" value="paired box protein Pax-3 isoform X2"/>
    <property type="match status" value="1"/>
</dbReference>
<dbReference type="SUPFAM" id="SSF46689">
    <property type="entry name" value="Homeodomain-like"/>
    <property type="match status" value="2"/>
</dbReference>
<feature type="region of interest" description="Disordered" evidence="13">
    <location>
        <begin position="310"/>
        <end position="348"/>
    </location>
</feature>
<sequence>MTALAGAIPTMMRPTPPQNYPRGSFPLEVSTPLGQGRVNQLGGVFINGRPLPNHIRHKIVEMAHHGVRPCVISRQLRVSHGCVSKILCRYQETGSIRPGAIGGGKPKQLATPDVDKKIEEYKRESPGIFSWEIRDKLLKDGICDRSTVPSVSSISRILRCKFGGSVEDEEEGEDAEKRELEDYERRSKHSIDGILGDRSCQSDEGSEVDSEPDLPLKRKQRRSRTTFTAEQLDELEKAFERTHYPDIYTREELAQRAKLTEARVQVWFSNRRARWRKQAGASHLMTFNHLIPGGFPPSAMSSLQPYQLSESPYNATPLSQGSSEQHATLHRPQPLPPTSVHQSGLTAAGAGQDGGSAYCLASGRHGFSAYSDSFVSTSGHSNAMTPTISNGLSPQVMGLLNPGGVPHQPQSDYALSPLPGGLEPNNGVTPACARSQRMEGLPSLSNMSALPSSQSYCPPTYSSSGYGVDHVPPYQYGQYGQSKVSFII</sequence>
<dbReference type="OrthoDB" id="6159439at2759"/>
<keyword evidence="8 11" id="KW-0371">Homeobox</keyword>
<proteinExistence type="inferred from homology"/>
<gene>
    <name evidence="16" type="ORF">AGOR_G00240360</name>
</gene>
<dbReference type="InterPro" id="IPR017970">
    <property type="entry name" value="Homeobox_CS"/>
</dbReference>
<keyword evidence="4" id="KW-0563">Paired box</keyword>
<dbReference type="SMART" id="SM00351">
    <property type="entry name" value="PAX"/>
    <property type="match status" value="1"/>
</dbReference>
<evidence type="ECO:0000256" key="13">
    <source>
        <dbReference type="SAM" id="MobiDB-lite"/>
    </source>
</evidence>
<evidence type="ECO:0000256" key="11">
    <source>
        <dbReference type="PROSITE-ProRule" id="PRU00108"/>
    </source>
</evidence>
<dbReference type="GO" id="GO:0007399">
    <property type="term" value="P:nervous system development"/>
    <property type="evidence" value="ECO:0007669"/>
    <property type="project" value="UniProtKB-KW"/>
</dbReference>
<evidence type="ECO:0000256" key="5">
    <source>
        <dbReference type="ARBA" id="ARBA00022902"/>
    </source>
</evidence>
<dbReference type="PROSITE" id="PS51057">
    <property type="entry name" value="PAIRED_2"/>
    <property type="match status" value="1"/>
</dbReference>
<comment type="subcellular location">
    <subcellularLocation>
        <location evidence="1 11 12">Nucleus</location>
    </subcellularLocation>
</comment>
<organism evidence="16 17">
    <name type="scientific">Albula goreensis</name>
    <dbReference type="NCBI Taxonomy" id="1534307"/>
    <lineage>
        <taxon>Eukaryota</taxon>
        <taxon>Metazoa</taxon>
        <taxon>Chordata</taxon>
        <taxon>Craniata</taxon>
        <taxon>Vertebrata</taxon>
        <taxon>Euteleostomi</taxon>
        <taxon>Actinopterygii</taxon>
        <taxon>Neopterygii</taxon>
        <taxon>Teleostei</taxon>
        <taxon>Albuliformes</taxon>
        <taxon>Albulidae</taxon>
        <taxon>Albula</taxon>
    </lineage>
</organism>
<dbReference type="Pfam" id="PF12360">
    <property type="entry name" value="Pax7"/>
    <property type="match status" value="1"/>
</dbReference>
<evidence type="ECO:0000313" key="17">
    <source>
        <dbReference type="Proteomes" id="UP000829720"/>
    </source>
</evidence>
<evidence type="ECO:0000256" key="1">
    <source>
        <dbReference type="ARBA" id="ARBA00004123"/>
    </source>
</evidence>
<dbReference type="Pfam" id="PF00046">
    <property type="entry name" value="Homeodomain"/>
    <property type="match status" value="1"/>
</dbReference>
<dbReference type="FunFam" id="1.10.10.10:FF:000080">
    <property type="entry name" value="paired box protein Pax-3 isoform X2"/>
    <property type="match status" value="1"/>
</dbReference>
<keyword evidence="3" id="KW-0217">Developmental protein</keyword>
<evidence type="ECO:0000259" key="14">
    <source>
        <dbReference type="PROSITE" id="PS50071"/>
    </source>
</evidence>
<dbReference type="FunFam" id="1.10.10.10:FF:000031">
    <property type="entry name" value="Paired box protein Pax-7"/>
    <property type="match status" value="1"/>
</dbReference>
<dbReference type="InterPro" id="IPR001523">
    <property type="entry name" value="Paired_dom"/>
</dbReference>
<dbReference type="SMART" id="SM00389">
    <property type="entry name" value="HOX"/>
    <property type="match status" value="1"/>
</dbReference>
<feature type="domain" description="Paired" evidence="15">
    <location>
        <begin position="34"/>
        <end position="161"/>
    </location>
</feature>
<evidence type="ECO:0000256" key="12">
    <source>
        <dbReference type="RuleBase" id="RU000682"/>
    </source>
</evidence>
<dbReference type="GO" id="GO:0000981">
    <property type="term" value="F:DNA-binding transcription factor activity, RNA polymerase II-specific"/>
    <property type="evidence" value="ECO:0007669"/>
    <property type="project" value="InterPro"/>
</dbReference>
<evidence type="ECO:0000256" key="9">
    <source>
        <dbReference type="ARBA" id="ARBA00023163"/>
    </source>
</evidence>
<dbReference type="PROSITE" id="PS50071">
    <property type="entry name" value="HOMEOBOX_2"/>
    <property type="match status" value="1"/>
</dbReference>
<evidence type="ECO:0000256" key="3">
    <source>
        <dbReference type="ARBA" id="ARBA00022473"/>
    </source>
</evidence>
<evidence type="ECO:0000256" key="6">
    <source>
        <dbReference type="ARBA" id="ARBA00023015"/>
    </source>
</evidence>
<evidence type="ECO:0000256" key="7">
    <source>
        <dbReference type="ARBA" id="ARBA00023125"/>
    </source>
</evidence>
<dbReference type="EMBL" id="JAERUA010000024">
    <property type="protein sequence ID" value="KAI1882969.1"/>
    <property type="molecule type" value="Genomic_DNA"/>
</dbReference>
<evidence type="ECO:0000313" key="16">
    <source>
        <dbReference type="EMBL" id="KAI1882969.1"/>
    </source>
</evidence>
<dbReference type="Proteomes" id="UP000829720">
    <property type="component" value="Unassembled WGS sequence"/>
</dbReference>
<keyword evidence="7 11" id="KW-0238">DNA-binding</keyword>
<feature type="region of interest" description="Disordered" evidence="13">
    <location>
        <begin position="193"/>
        <end position="225"/>
    </location>
</feature>
<evidence type="ECO:0000256" key="10">
    <source>
        <dbReference type="ARBA" id="ARBA00023242"/>
    </source>
</evidence>
<dbReference type="InterPro" id="IPR022106">
    <property type="entry name" value="Pax7_C"/>
</dbReference>
<reference evidence="16" key="1">
    <citation type="submission" date="2021-01" db="EMBL/GenBank/DDBJ databases">
        <authorList>
            <person name="Zahm M."/>
            <person name="Roques C."/>
            <person name="Cabau C."/>
            <person name="Klopp C."/>
            <person name="Donnadieu C."/>
            <person name="Jouanno E."/>
            <person name="Lampietro C."/>
            <person name="Louis A."/>
            <person name="Herpin A."/>
            <person name="Echchiki A."/>
            <person name="Berthelot C."/>
            <person name="Parey E."/>
            <person name="Roest-Crollius H."/>
            <person name="Braasch I."/>
            <person name="Postlethwait J."/>
            <person name="Bobe J."/>
            <person name="Montfort J."/>
            <person name="Bouchez O."/>
            <person name="Begum T."/>
            <person name="Mejri S."/>
            <person name="Adams A."/>
            <person name="Chen W.-J."/>
            <person name="Guiguen Y."/>
        </authorList>
    </citation>
    <scope>NUCLEOTIDE SEQUENCE</scope>
    <source>
        <tissue evidence="16">Blood</tissue>
    </source>
</reference>
<keyword evidence="17" id="KW-1185">Reference proteome</keyword>
<keyword evidence="6" id="KW-0805">Transcription regulation</keyword>
<dbReference type="PROSITE" id="PS00034">
    <property type="entry name" value="PAIRED_1"/>
    <property type="match status" value="1"/>
</dbReference>
<evidence type="ECO:0000259" key="15">
    <source>
        <dbReference type="PROSITE" id="PS51057"/>
    </source>
</evidence>
<accession>A0A8T3CD93</accession>
<dbReference type="Gene3D" id="1.10.10.60">
    <property type="entry name" value="Homeodomain-like"/>
    <property type="match status" value="1"/>
</dbReference>
<comment type="similarity">
    <text evidence="2">Belongs to the paired homeobox family.</text>
</comment>
<dbReference type="InterPro" id="IPR043565">
    <property type="entry name" value="PAX_fam"/>
</dbReference>
<feature type="compositionally biased region" description="Polar residues" evidence="13">
    <location>
        <begin position="310"/>
        <end position="326"/>
    </location>
</feature>
<dbReference type="PROSITE" id="PS00027">
    <property type="entry name" value="HOMEOBOX_1"/>
    <property type="match status" value="1"/>
</dbReference>
<dbReference type="CDD" id="cd00131">
    <property type="entry name" value="PAX"/>
    <property type="match status" value="1"/>
</dbReference>
<dbReference type="AlphaFoldDB" id="A0A8T3CD93"/>
<dbReference type="PANTHER" id="PTHR45636">
    <property type="entry name" value="PAIRED BOX PROTEIN PAX-6-RELATED-RELATED"/>
    <property type="match status" value="1"/>
</dbReference>
<keyword evidence="5" id="KW-0524">Neurogenesis</keyword>
<dbReference type="GO" id="GO:0000978">
    <property type="term" value="F:RNA polymerase II cis-regulatory region sequence-specific DNA binding"/>
    <property type="evidence" value="ECO:0007669"/>
    <property type="project" value="TreeGrafter"/>
</dbReference>
<dbReference type="InterPro" id="IPR036388">
    <property type="entry name" value="WH-like_DNA-bd_sf"/>
</dbReference>
<dbReference type="InterPro" id="IPR001356">
    <property type="entry name" value="HD"/>
</dbReference>
<dbReference type="PRINTS" id="PR00027">
    <property type="entry name" value="PAIREDBOX"/>
</dbReference>
<dbReference type="GO" id="GO:0005634">
    <property type="term" value="C:nucleus"/>
    <property type="evidence" value="ECO:0007669"/>
    <property type="project" value="UniProtKB-SubCell"/>
</dbReference>
<dbReference type="InterPro" id="IPR009057">
    <property type="entry name" value="Homeodomain-like_sf"/>
</dbReference>
<evidence type="ECO:0000256" key="2">
    <source>
        <dbReference type="ARBA" id="ARBA00005733"/>
    </source>
</evidence>
<dbReference type="PANTHER" id="PTHR45636:SF17">
    <property type="entry name" value="PAIRED BOX PROTEIN PAX-3"/>
    <property type="match status" value="1"/>
</dbReference>
<keyword evidence="10 11" id="KW-0539">Nucleus</keyword>
<evidence type="ECO:0000256" key="8">
    <source>
        <dbReference type="ARBA" id="ARBA00023155"/>
    </source>
</evidence>
<dbReference type="Pfam" id="PF00292">
    <property type="entry name" value="PAX"/>
    <property type="match status" value="1"/>
</dbReference>
<evidence type="ECO:0000256" key="4">
    <source>
        <dbReference type="ARBA" id="ARBA00022724"/>
    </source>
</evidence>
<feature type="domain" description="Homeobox" evidence="14">
    <location>
        <begin position="218"/>
        <end position="278"/>
    </location>
</feature>
<dbReference type="Gene3D" id="1.10.10.10">
    <property type="entry name" value="Winged helix-like DNA-binding domain superfamily/Winged helix DNA-binding domain"/>
    <property type="match status" value="2"/>
</dbReference>
<dbReference type="GO" id="GO:0009653">
    <property type="term" value="P:anatomical structure morphogenesis"/>
    <property type="evidence" value="ECO:0007669"/>
    <property type="project" value="UniProtKB-ARBA"/>
</dbReference>
<name>A0A8T3CD93_9TELE</name>
<dbReference type="InterPro" id="IPR043182">
    <property type="entry name" value="PAIRED_DNA-bd_dom"/>
</dbReference>